<evidence type="ECO:0000256" key="4">
    <source>
        <dbReference type="RuleBase" id="RU362063"/>
    </source>
</evidence>
<dbReference type="NCBIfam" id="TIGR03170">
    <property type="entry name" value="flgA_cterm"/>
    <property type="match status" value="1"/>
</dbReference>
<feature type="signal peptide" evidence="4">
    <location>
        <begin position="1"/>
        <end position="16"/>
    </location>
</feature>
<keyword evidence="6" id="KW-0966">Cell projection</keyword>
<keyword evidence="3 4" id="KW-0574">Periplasm</keyword>
<comment type="caution">
    <text evidence="6">The sequence shown here is derived from an EMBL/GenBank/DDBJ whole genome shotgun (WGS) entry which is preliminary data.</text>
</comment>
<proteinExistence type="inferred from homology"/>
<reference evidence="7" key="1">
    <citation type="journal article" date="2019" name="Int. J. Syst. Evol. Microbiol.">
        <title>The Global Catalogue of Microorganisms (GCM) 10K type strain sequencing project: providing services to taxonomists for standard genome sequencing and annotation.</title>
        <authorList>
            <consortium name="The Broad Institute Genomics Platform"/>
            <consortium name="The Broad Institute Genome Sequencing Center for Infectious Disease"/>
            <person name="Wu L."/>
            <person name="Ma J."/>
        </authorList>
    </citation>
    <scope>NUCLEOTIDE SEQUENCE [LARGE SCALE GENOMIC DNA]</scope>
    <source>
        <strain evidence="7">KACC 11588</strain>
    </source>
</reference>
<feature type="chain" id="PRO_5045006116" description="Flagella basal body P-ring formation protein FlgA" evidence="4">
    <location>
        <begin position="17"/>
        <end position="137"/>
    </location>
</feature>
<dbReference type="PANTHER" id="PTHR36307">
    <property type="entry name" value="FLAGELLA BASAL BODY P-RING FORMATION PROTEIN FLGA"/>
    <property type="match status" value="1"/>
</dbReference>
<dbReference type="EMBL" id="JBHSNA010000003">
    <property type="protein sequence ID" value="MFC5565686.1"/>
    <property type="molecule type" value="Genomic_DNA"/>
</dbReference>
<dbReference type="Pfam" id="PF13144">
    <property type="entry name" value="ChapFlgA"/>
    <property type="match status" value="1"/>
</dbReference>
<dbReference type="PANTHER" id="PTHR36307:SF1">
    <property type="entry name" value="FLAGELLA BASAL BODY P-RING FORMATION PROTEIN FLGA"/>
    <property type="match status" value="1"/>
</dbReference>
<dbReference type="InterPro" id="IPR017585">
    <property type="entry name" value="SAF_FlgA"/>
</dbReference>
<dbReference type="RefSeq" id="WP_209838362.1">
    <property type="nucleotide sequence ID" value="NZ_JAGGJP010000003.1"/>
</dbReference>
<name>A0ABW0SA31_9RHOB</name>
<evidence type="ECO:0000313" key="7">
    <source>
        <dbReference type="Proteomes" id="UP001596056"/>
    </source>
</evidence>
<dbReference type="CDD" id="cd11614">
    <property type="entry name" value="SAF_CpaB_FlgA_like"/>
    <property type="match status" value="1"/>
</dbReference>
<comment type="subcellular location">
    <subcellularLocation>
        <location evidence="1 4">Periplasm</location>
    </subcellularLocation>
</comment>
<feature type="domain" description="SAF" evidence="5">
    <location>
        <begin position="16"/>
        <end position="74"/>
    </location>
</feature>
<keyword evidence="7" id="KW-1185">Reference proteome</keyword>
<accession>A0ABW0SA31</accession>
<dbReference type="Proteomes" id="UP001596056">
    <property type="component" value="Unassembled WGS sequence"/>
</dbReference>
<keyword evidence="6" id="KW-0969">Cilium</keyword>
<keyword evidence="6" id="KW-0282">Flagellum</keyword>
<keyword evidence="2 4" id="KW-0732">Signal</keyword>
<evidence type="ECO:0000256" key="3">
    <source>
        <dbReference type="ARBA" id="ARBA00022764"/>
    </source>
</evidence>
<evidence type="ECO:0000259" key="5">
    <source>
        <dbReference type="SMART" id="SM00858"/>
    </source>
</evidence>
<evidence type="ECO:0000256" key="1">
    <source>
        <dbReference type="ARBA" id="ARBA00004418"/>
    </source>
</evidence>
<comment type="function">
    <text evidence="4">Involved in the assembly process of the P-ring formation. It may associate with FlgF on the rod constituting a structure essential for the P-ring assembly or may act as a modulator protein for the P-ring assembly.</text>
</comment>
<dbReference type="Gene3D" id="3.90.1210.10">
    <property type="entry name" value="Antifreeze-like/N-acetylneuraminic acid synthase C-terminal domain"/>
    <property type="match status" value="1"/>
</dbReference>
<sequence length="137" mass="14182">MLRPLALALLATPAPAEIVVPARTLAPQTLIAPEDLVLSDAEVPGAISDPAQAIGLETRVALYPGRPIRPQDLGLPAVVERNAIVALVYDRGGLLITAEGRALDRAGPGEVIRVMNTASRTTVSARVGTDGAAYVSE</sequence>
<gene>
    <name evidence="6" type="primary">flgA</name>
    <name evidence="6" type="ORF">ACFPOC_04545</name>
</gene>
<dbReference type="InterPro" id="IPR013974">
    <property type="entry name" value="SAF"/>
</dbReference>
<dbReference type="InterPro" id="IPR039246">
    <property type="entry name" value="Flagellar_FlgA"/>
</dbReference>
<protein>
    <recommendedName>
        <fullName evidence="4">Flagella basal body P-ring formation protein FlgA</fullName>
    </recommendedName>
</protein>
<dbReference type="SMART" id="SM00858">
    <property type="entry name" value="SAF"/>
    <property type="match status" value="1"/>
</dbReference>
<keyword evidence="4" id="KW-1005">Bacterial flagellum biogenesis</keyword>
<comment type="similarity">
    <text evidence="4">Belongs to the FlgA family.</text>
</comment>
<dbReference type="Gene3D" id="2.30.30.760">
    <property type="match status" value="1"/>
</dbReference>
<organism evidence="6 7">
    <name type="scientific">Rubellimicrobium aerolatum</name>
    <dbReference type="NCBI Taxonomy" id="490979"/>
    <lineage>
        <taxon>Bacteria</taxon>
        <taxon>Pseudomonadati</taxon>
        <taxon>Pseudomonadota</taxon>
        <taxon>Alphaproteobacteria</taxon>
        <taxon>Rhodobacterales</taxon>
        <taxon>Roseobacteraceae</taxon>
        <taxon>Rubellimicrobium</taxon>
    </lineage>
</organism>
<evidence type="ECO:0000313" key="6">
    <source>
        <dbReference type="EMBL" id="MFC5565686.1"/>
    </source>
</evidence>
<evidence type="ECO:0000256" key="2">
    <source>
        <dbReference type="ARBA" id="ARBA00022729"/>
    </source>
</evidence>